<keyword evidence="4" id="KW-0053">Apoptosis</keyword>
<keyword evidence="5" id="KW-1133">Transmembrane helix</keyword>
<organism evidence="9 10">
    <name type="scientific">Polistes dominula</name>
    <name type="common">European paper wasp</name>
    <name type="synonym">Vespa dominula</name>
    <dbReference type="NCBI Taxonomy" id="743375"/>
    <lineage>
        <taxon>Eukaryota</taxon>
        <taxon>Metazoa</taxon>
        <taxon>Ecdysozoa</taxon>
        <taxon>Arthropoda</taxon>
        <taxon>Hexapoda</taxon>
        <taxon>Insecta</taxon>
        <taxon>Pterygota</taxon>
        <taxon>Neoptera</taxon>
        <taxon>Endopterygota</taxon>
        <taxon>Hymenoptera</taxon>
        <taxon>Apocrita</taxon>
        <taxon>Aculeata</taxon>
        <taxon>Vespoidea</taxon>
        <taxon>Vespidae</taxon>
        <taxon>Polistinae</taxon>
        <taxon>Polistini</taxon>
        <taxon>Polistes</taxon>
    </lineage>
</organism>
<name>A0ABM1I6X8_POLDO</name>
<dbReference type="RefSeq" id="XP_015175965.1">
    <property type="nucleotide sequence ID" value="XM_015320479.1"/>
</dbReference>
<evidence type="ECO:0000256" key="3">
    <source>
        <dbReference type="ARBA" id="ARBA00022692"/>
    </source>
</evidence>
<dbReference type="PANTHER" id="PTHR11256">
    <property type="entry name" value="BCL-2 RELATED"/>
    <property type="match status" value="1"/>
</dbReference>
<evidence type="ECO:0000313" key="10">
    <source>
        <dbReference type="RefSeq" id="XP_015175965.1"/>
    </source>
</evidence>
<feature type="region of interest" description="Disordered" evidence="7">
    <location>
        <begin position="1"/>
        <end position="20"/>
    </location>
</feature>
<dbReference type="SUPFAM" id="SSF56854">
    <property type="entry name" value="Bcl-2 inhibitors of programmed cell death"/>
    <property type="match status" value="1"/>
</dbReference>
<dbReference type="PANTHER" id="PTHR11256:SF47">
    <property type="entry name" value="BCL-2-LIKE PROTEIN 10"/>
    <property type="match status" value="1"/>
</dbReference>
<comment type="subcellular location">
    <subcellularLocation>
        <location evidence="1">Endomembrane system</location>
    </subcellularLocation>
</comment>
<proteinExistence type="inferred from homology"/>
<dbReference type="InterPro" id="IPR036834">
    <property type="entry name" value="Bcl-2-like_sf"/>
</dbReference>
<evidence type="ECO:0000256" key="7">
    <source>
        <dbReference type="SAM" id="MobiDB-lite"/>
    </source>
</evidence>
<dbReference type="SMART" id="SM00337">
    <property type="entry name" value="BCL"/>
    <property type="match status" value="1"/>
</dbReference>
<dbReference type="InterPro" id="IPR026298">
    <property type="entry name" value="Bcl-2_fam"/>
</dbReference>
<evidence type="ECO:0000256" key="5">
    <source>
        <dbReference type="ARBA" id="ARBA00022989"/>
    </source>
</evidence>
<evidence type="ECO:0000256" key="6">
    <source>
        <dbReference type="ARBA" id="ARBA00023136"/>
    </source>
</evidence>
<evidence type="ECO:0000313" key="9">
    <source>
        <dbReference type="Proteomes" id="UP000694924"/>
    </source>
</evidence>
<feature type="compositionally biased region" description="Acidic residues" evidence="7">
    <location>
        <begin position="69"/>
        <end position="87"/>
    </location>
</feature>
<evidence type="ECO:0000256" key="2">
    <source>
        <dbReference type="ARBA" id="ARBA00009458"/>
    </source>
</evidence>
<comment type="similarity">
    <text evidence="2">Belongs to the Bcl-2 family.</text>
</comment>
<dbReference type="CDD" id="cd06845">
    <property type="entry name" value="Bcl-2_like"/>
    <property type="match status" value="1"/>
</dbReference>
<protein>
    <submittedName>
        <fullName evidence="10">Uncharacterized protein LOC107066140</fullName>
    </submittedName>
</protein>
<dbReference type="Gene3D" id="1.10.437.10">
    <property type="entry name" value="Blc2-like"/>
    <property type="match status" value="1"/>
</dbReference>
<evidence type="ECO:0000259" key="8">
    <source>
        <dbReference type="SMART" id="SM00337"/>
    </source>
</evidence>
<dbReference type="Pfam" id="PF00452">
    <property type="entry name" value="Bcl-2"/>
    <property type="match status" value="1"/>
</dbReference>
<gene>
    <name evidence="10" type="primary">LOC107066140</name>
</gene>
<dbReference type="InterPro" id="IPR046371">
    <property type="entry name" value="Bcl-2_BH1-3"/>
</dbReference>
<sequence>MAGDEGAPKTNNEIFAKEGEEVRGALARGEPHSRVGGILECDPPGNRNSPSKQQACSAVVAAAGTVSNEAEDYKDEEESEQELDERDGSEGEGGGIIYRYAIRTATSVMSFIEMCQIRLQYLFPQLTPPPRYRLCENSIEYTAECLANDVIRYLLKEDIYRISRDPISRSMRHNVYRMLNKHNILFTSMVNRLNVSPDTAYETFRIVADELFIRGVTWAKIVCLYTFTGRLALWARDRRMTTLKQKLPIYISRYIADEIAIFIKEYGWEQLCEEYPVAEETSDAIWRSLVMTGAALSLVTAILTATS</sequence>
<evidence type="ECO:0000256" key="1">
    <source>
        <dbReference type="ARBA" id="ARBA00004308"/>
    </source>
</evidence>
<feature type="region of interest" description="Disordered" evidence="7">
    <location>
        <begin position="67"/>
        <end position="91"/>
    </location>
</feature>
<evidence type="ECO:0000256" key="4">
    <source>
        <dbReference type="ARBA" id="ARBA00022703"/>
    </source>
</evidence>
<dbReference type="Proteomes" id="UP000694924">
    <property type="component" value="Unplaced"/>
</dbReference>
<keyword evidence="9" id="KW-1185">Reference proteome</keyword>
<dbReference type="PROSITE" id="PS50062">
    <property type="entry name" value="BCL2_FAMILY"/>
    <property type="match status" value="1"/>
</dbReference>
<dbReference type="GeneID" id="107066140"/>
<accession>A0ABM1I6X8</accession>
<keyword evidence="6" id="KW-0472">Membrane</keyword>
<reference evidence="10" key="1">
    <citation type="submission" date="2025-08" db="UniProtKB">
        <authorList>
            <consortium name="RefSeq"/>
        </authorList>
    </citation>
    <scope>IDENTIFICATION</scope>
    <source>
        <tissue evidence="10">Whole body</tissue>
    </source>
</reference>
<dbReference type="InterPro" id="IPR002475">
    <property type="entry name" value="Bcl2-like"/>
</dbReference>
<feature type="domain" description="Bcl-2 Bcl-2 homology region 1-3" evidence="8">
    <location>
        <begin position="173"/>
        <end position="268"/>
    </location>
</feature>
<keyword evidence="3" id="KW-0812">Transmembrane</keyword>
<feature type="region of interest" description="Disordered" evidence="7">
    <location>
        <begin position="27"/>
        <end position="54"/>
    </location>
</feature>